<evidence type="ECO:0000313" key="1">
    <source>
        <dbReference type="EMBL" id="KAI4801513.1"/>
    </source>
</evidence>
<proteinExistence type="predicted"/>
<organism evidence="1 2">
    <name type="scientific">Chaenocephalus aceratus</name>
    <name type="common">Blackfin icefish</name>
    <name type="synonym">Chaenichthys aceratus</name>
    <dbReference type="NCBI Taxonomy" id="36190"/>
    <lineage>
        <taxon>Eukaryota</taxon>
        <taxon>Metazoa</taxon>
        <taxon>Chordata</taxon>
        <taxon>Craniata</taxon>
        <taxon>Vertebrata</taxon>
        <taxon>Euteleostomi</taxon>
        <taxon>Actinopterygii</taxon>
        <taxon>Neopterygii</taxon>
        <taxon>Teleostei</taxon>
        <taxon>Neoteleostei</taxon>
        <taxon>Acanthomorphata</taxon>
        <taxon>Eupercaria</taxon>
        <taxon>Perciformes</taxon>
        <taxon>Notothenioidei</taxon>
        <taxon>Channichthyidae</taxon>
        <taxon>Chaenocephalus</taxon>
    </lineage>
</organism>
<feature type="non-terminal residue" evidence="1">
    <location>
        <position position="1"/>
    </location>
</feature>
<name>A0ACB9VNE8_CHAAC</name>
<dbReference type="Proteomes" id="UP001057452">
    <property type="component" value="Chromosome 24"/>
</dbReference>
<accession>A0ACB9VNE8</accession>
<sequence length="50" mass="5337">RGAIGPSAEASRVHMDTKPTCGAGKTPHRGQLQDSTAQETMDQDGRDWIA</sequence>
<reference evidence="1" key="1">
    <citation type="submission" date="2022-05" db="EMBL/GenBank/DDBJ databases">
        <title>Chromosome-level genome of Chaenocephalus aceratus.</title>
        <authorList>
            <person name="Park H."/>
        </authorList>
    </citation>
    <scope>NUCLEOTIDE SEQUENCE</scope>
    <source>
        <strain evidence="1">KU_202001</strain>
    </source>
</reference>
<feature type="non-terminal residue" evidence="1">
    <location>
        <position position="50"/>
    </location>
</feature>
<protein>
    <submittedName>
        <fullName evidence="1">Uncharacterized protein</fullName>
    </submittedName>
</protein>
<comment type="caution">
    <text evidence="1">The sequence shown here is derived from an EMBL/GenBank/DDBJ whole genome shotgun (WGS) entry which is preliminary data.</text>
</comment>
<keyword evidence="2" id="KW-1185">Reference proteome</keyword>
<evidence type="ECO:0000313" key="2">
    <source>
        <dbReference type="Proteomes" id="UP001057452"/>
    </source>
</evidence>
<gene>
    <name evidence="1" type="ORF">KUCAC02_019408</name>
</gene>
<dbReference type="EMBL" id="CM043808">
    <property type="protein sequence ID" value="KAI4801513.1"/>
    <property type="molecule type" value="Genomic_DNA"/>
</dbReference>